<proteinExistence type="predicted"/>
<keyword evidence="5" id="KW-0732">Signal</keyword>
<feature type="signal peptide" evidence="5">
    <location>
        <begin position="1"/>
        <end position="28"/>
    </location>
</feature>
<dbReference type="AlphaFoldDB" id="A0A8J5ETJ6"/>
<evidence type="ECO:0000256" key="5">
    <source>
        <dbReference type="SAM" id="SignalP"/>
    </source>
</evidence>
<feature type="transmembrane region" description="Helical" evidence="4">
    <location>
        <begin position="158"/>
        <end position="179"/>
    </location>
</feature>
<feature type="domain" description="Phytocyanin" evidence="6">
    <location>
        <begin position="29"/>
        <end position="128"/>
    </location>
</feature>
<dbReference type="GO" id="GO:0005886">
    <property type="term" value="C:plasma membrane"/>
    <property type="evidence" value="ECO:0007669"/>
    <property type="project" value="TreeGrafter"/>
</dbReference>
<evidence type="ECO:0000313" key="8">
    <source>
        <dbReference type="Proteomes" id="UP000734854"/>
    </source>
</evidence>
<dbReference type="PANTHER" id="PTHR33021:SF339">
    <property type="entry name" value="OS07G0570600 PROTEIN"/>
    <property type="match status" value="1"/>
</dbReference>
<gene>
    <name evidence="7" type="ORF">ZIOFF_071376</name>
</gene>
<dbReference type="GO" id="GO:0009055">
    <property type="term" value="F:electron transfer activity"/>
    <property type="evidence" value="ECO:0007669"/>
    <property type="project" value="InterPro"/>
</dbReference>
<dbReference type="InterPro" id="IPR003245">
    <property type="entry name" value="Phytocyanin_dom"/>
</dbReference>
<dbReference type="OrthoDB" id="206968at2759"/>
<evidence type="ECO:0000313" key="7">
    <source>
        <dbReference type="EMBL" id="KAG6470311.1"/>
    </source>
</evidence>
<accession>A0A8J5ETJ6</accession>
<evidence type="ECO:0000259" key="6">
    <source>
        <dbReference type="PROSITE" id="PS51485"/>
    </source>
</evidence>
<dbReference type="PROSITE" id="PS51257">
    <property type="entry name" value="PROKAR_LIPOPROTEIN"/>
    <property type="match status" value="1"/>
</dbReference>
<keyword evidence="8" id="KW-1185">Reference proteome</keyword>
<dbReference type="Proteomes" id="UP000734854">
    <property type="component" value="Unassembled WGS sequence"/>
</dbReference>
<evidence type="ECO:0000256" key="2">
    <source>
        <dbReference type="ARBA" id="ARBA00023180"/>
    </source>
</evidence>
<dbReference type="CDD" id="cd04216">
    <property type="entry name" value="Phytocyanin"/>
    <property type="match status" value="1"/>
</dbReference>
<feature type="compositionally biased region" description="Pro residues" evidence="3">
    <location>
        <begin position="134"/>
        <end position="148"/>
    </location>
</feature>
<keyword evidence="4" id="KW-1133">Transmembrane helix</keyword>
<evidence type="ECO:0000256" key="4">
    <source>
        <dbReference type="SAM" id="Phobius"/>
    </source>
</evidence>
<comment type="caution">
    <text evidence="7">The sequence shown here is derived from an EMBL/GenBank/DDBJ whole genome shotgun (WGS) entry which is preliminary data.</text>
</comment>
<dbReference type="PROSITE" id="PS51485">
    <property type="entry name" value="PHYTOCYANIN"/>
    <property type="match status" value="1"/>
</dbReference>
<dbReference type="Pfam" id="PF02298">
    <property type="entry name" value="Cu_bind_like"/>
    <property type="match status" value="1"/>
</dbReference>
<feature type="region of interest" description="Disordered" evidence="3">
    <location>
        <begin position="127"/>
        <end position="154"/>
    </location>
</feature>
<dbReference type="PANTHER" id="PTHR33021">
    <property type="entry name" value="BLUE COPPER PROTEIN"/>
    <property type="match status" value="1"/>
</dbReference>
<keyword evidence="4" id="KW-0812">Transmembrane</keyword>
<dbReference type="EMBL" id="JACMSC010000021">
    <property type="protein sequence ID" value="KAG6470311.1"/>
    <property type="molecule type" value="Genomic_DNA"/>
</dbReference>
<sequence length="180" mass="18778">MTDGKWSSSYKALSLLLLVISCALCASGTTHIVGDSSGWELGVNYDAWTANQTFVPGDVLEFRYNRLQHDVVEVNSDGYSSCSSSSPIRQETDGNTTFTLSAAGTRYFICGISNHCSNGMRLQVDVTASSTASPPSPASTASPPPPVSPTNNENKAGILSPVHAAAVVCAGLLVVGLGMF</sequence>
<dbReference type="FunFam" id="2.60.40.420:FF:000003">
    <property type="entry name" value="Blue copper"/>
    <property type="match status" value="1"/>
</dbReference>
<reference evidence="7 8" key="1">
    <citation type="submission" date="2020-08" db="EMBL/GenBank/DDBJ databases">
        <title>Plant Genome Project.</title>
        <authorList>
            <person name="Zhang R.-G."/>
        </authorList>
    </citation>
    <scope>NUCLEOTIDE SEQUENCE [LARGE SCALE GENOMIC DNA]</scope>
    <source>
        <tissue evidence="7">Rhizome</tissue>
    </source>
</reference>
<feature type="chain" id="PRO_5035243805" description="Phytocyanin domain-containing protein" evidence="5">
    <location>
        <begin position="29"/>
        <end position="180"/>
    </location>
</feature>
<evidence type="ECO:0000256" key="1">
    <source>
        <dbReference type="ARBA" id="ARBA00022723"/>
    </source>
</evidence>
<keyword evidence="1" id="KW-0479">Metal-binding</keyword>
<keyword evidence="2" id="KW-0325">Glycoprotein</keyword>
<keyword evidence="4" id="KW-0472">Membrane</keyword>
<dbReference type="GO" id="GO:0046872">
    <property type="term" value="F:metal ion binding"/>
    <property type="evidence" value="ECO:0007669"/>
    <property type="project" value="UniProtKB-KW"/>
</dbReference>
<dbReference type="InterPro" id="IPR039391">
    <property type="entry name" value="Phytocyanin-like"/>
</dbReference>
<name>A0A8J5ETJ6_ZINOF</name>
<evidence type="ECO:0000256" key="3">
    <source>
        <dbReference type="SAM" id="MobiDB-lite"/>
    </source>
</evidence>
<organism evidence="7 8">
    <name type="scientific">Zingiber officinale</name>
    <name type="common">Ginger</name>
    <name type="synonym">Amomum zingiber</name>
    <dbReference type="NCBI Taxonomy" id="94328"/>
    <lineage>
        <taxon>Eukaryota</taxon>
        <taxon>Viridiplantae</taxon>
        <taxon>Streptophyta</taxon>
        <taxon>Embryophyta</taxon>
        <taxon>Tracheophyta</taxon>
        <taxon>Spermatophyta</taxon>
        <taxon>Magnoliopsida</taxon>
        <taxon>Liliopsida</taxon>
        <taxon>Zingiberales</taxon>
        <taxon>Zingiberaceae</taxon>
        <taxon>Zingiber</taxon>
    </lineage>
</organism>
<protein>
    <recommendedName>
        <fullName evidence="6">Phytocyanin domain-containing protein</fullName>
    </recommendedName>
</protein>